<dbReference type="EMBL" id="CAJOAX010046367">
    <property type="protein sequence ID" value="CAF4298720.1"/>
    <property type="molecule type" value="Genomic_DNA"/>
</dbReference>
<organism evidence="2 3">
    <name type="scientific">Rotaria sordida</name>
    <dbReference type="NCBI Taxonomy" id="392033"/>
    <lineage>
        <taxon>Eukaryota</taxon>
        <taxon>Metazoa</taxon>
        <taxon>Spiralia</taxon>
        <taxon>Gnathifera</taxon>
        <taxon>Rotifera</taxon>
        <taxon>Eurotatoria</taxon>
        <taxon>Bdelloidea</taxon>
        <taxon>Philodinida</taxon>
        <taxon>Philodinidae</taxon>
        <taxon>Rotaria</taxon>
    </lineage>
</organism>
<gene>
    <name evidence="2" type="ORF">OTI717_LOCUS41975</name>
</gene>
<comment type="caution">
    <text evidence="2">The sequence shown here is derived from an EMBL/GenBank/DDBJ whole genome shotgun (WGS) entry which is preliminary data.</text>
</comment>
<proteinExistence type="predicted"/>
<dbReference type="AlphaFoldDB" id="A0A820HQK9"/>
<feature type="compositionally biased region" description="Polar residues" evidence="1">
    <location>
        <begin position="11"/>
        <end position="26"/>
    </location>
</feature>
<protein>
    <submittedName>
        <fullName evidence="2">Uncharacterized protein</fullName>
    </submittedName>
</protein>
<sequence>NMDRNEKYPSNWISSDTPNSPLTSQSQNIQHNLNHVRIPTLILNFYLILKYIISGSPPNISIEDSQDDNNFNIQLPSSYQFKLQLVDL</sequence>
<feature type="region of interest" description="Disordered" evidence="1">
    <location>
        <begin position="1"/>
        <end position="26"/>
    </location>
</feature>
<accession>A0A820HQK9</accession>
<evidence type="ECO:0000256" key="1">
    <source>
        <dbReference type="SAM" id="MobiDB-lite"/>
    </source>
</evidence>
<dbReference type="Proteomes" id="UP000663823">
    <property type="component" value="Unassembled WGS sequence"/>
</dbReference>
<evidence type="ECO:0000313" key="2">
    <source>
        <dbReference type="EMBL" id="CAF4298720.1"/>
    </source>
</evidence>
<feature type="non-terminal residue" evidence="2">
    <location>
        <position position="1"/>
    </location>
</feature>
<name>A0A820HQK9_9BILA</name>
<evidence type="ECO:0000313" key="3">
    <source>
        <dbReference type="Proteomes" id="UP000663823"/>
    </source>
</evidence>
<reference evidence="2" key="1">
    <citation type="submission" date="2021-02" db="EMBL/GenBank/DDBJ databases">
        <authorList>
            <person name="Nowell W R."/>
        </authorList>
    </citation>
    <scope>NUCLEOTIDE SEQUENCE</scope>
</reference>
<feature type="non-terminal residue" evidence="2">
    <location>
        <position position="88"/>
    </location>
</feature>